<dbReference type="AlphaFoldDB" id="A0A195EGV9"/>
<sequence length="84" mass="9432">MRSIKSAEWIRPQCRRKEESPLNNACATRSSAGDPLQLFNRPPPSTRSTSFYEIQPRIKQKPGQRYMGIADCSVKPAGCYSLGD</sequence>
<name>A0A195EGV9_9HYME</name>
<proteinExistence type="predicted"/>
<evidence type="ECO:0000313" key="2">
    <source>
        <dbReference type="EMBL" id="KYN27114.1"/>
    </source>
</evidence>
<organism evidence="2 3">
    <name type="scientific">Trachymyrmex cornetzi</name>
    <dbReference type="NCBI Taxonomy" id="471704"/>
    <lineage>
        <taxon>Eukaryota</taxon>
        <taxon>Metazoa</taxon>
        <taxon>Ecdysozoa</taxon>
        <taxon>Arthropoda</taxon>
        <taxon>Hexapoda</taxon>
        <taxon>Insecta</taxon>
        <taxon>Pterygota</taxon>
        <taxon>Neoptera</taxon>
        <taxon>Endopterygota</taxon>
        <taxon>Hymenoptera</taxon>
        <taxon>Apocrita</taxon>
        <taxon>Aculeata</taxon>
        <taxon>Formicoidea</taxon>
        <taxon>Formicidae</taxon>
        <taxon>Myrmicinae</taxon>
        <taxon>Trachymyrmex</taxon>
    </lineage>
</organism>
<protein>
    <submittedName>
        <fullName evidence="2">Uncharacterized protein</fullName>
    </submittedName>
</protein>
<dbReference type="Proteomes" id="UP000078492">
    <property type="component" value="Unassembled WGS sequence"/>
</dbReference>
<reference evidence="2 3" key="1">
    <citation type="submission" date="2015-09" db="EMBL/GenBank/DDBJ databases">
        <title>Trachymyrmex cornetzi WGS genome.</title>
        <authorList>
            <person name="Nygaard S."/>
            <person name="Hu H."/>
            <person name="Boomsma J."/>
            <person name="Zhang G."/>
        </authorList>
    </citation>
    <scope>NUCLEOTIDE SEQUENCE [LARGE SCALE GENOMIC DNA]</scope>
    <source>
        <strain evidence="2">Tcor2-1</strain>
        <tissue evidence="2">Whole body</tissue>
    </source>
</reference>
<gene>
    <name evidence="2" type="ORF">ALC57_03457</name>
</gene>
<evidence type="ECO:0000313" key="3">
    <source>
        <dbReference type="Proteomes" id="UP000078492"/>
    </source>
</evidence>
<evidence type="ECO:0000256" key="1">
    <source>
        <dbReference type="SAM" id="MobiDB-lite"/>
    </source>
</evidence>
<accession>A0A195EGV9</accession>
<keyword evidence="3" id="KW-1185">Reference proteome</keyword>
<feature type="region of interest" description="Disordered" evidence="1">
    <location>
        <begin position="20"/>
        <end position="50"/>
    </location>
</feature>
<dbReference type="EMBL" id="KQ978957">
    <property type="protein sequence ID" value="KYN27114.1"/>
    <property type="molecule type" value="Genomic_DNA"/>
</dbReference>
<feature type="compositionally biased region" description="Polar residues" evidence="1">
    <location>
        <begin position="21"/>
        <end position="31"/>
    </location>
</feature>